<proteinExistence type="predicted"/>
<gene>
    <name evidence="1" type="ORF">AULFYP135_01333</name>
</gene>
<dbReference type="EMBL" id="CACRSL010000003">
    <property type="protein sequence ID" value="VYT02349.1"/>
    <property type="molecule type" value="Genomic_DNA"/>
</dbReference>
<name>A0A6N2TC22_9FIRM</name>
<sequence>MDEMLELEIPGWGEAAIENLVLDYNGTIALDGELLPGAAERIERIAAQGIQVFVITADTNGTVKAQCAGLPLEVLVYGGGAVAKEKLRLVERLGRESTMAIGNGNNDREMLEGAGISVAVLGKEGCSAKTLAVADILVPSIEDGLDLLLKPHRLKATLRG</sequence>
<dbReference type="SUPFAM" id="SSF56784">
    <property type="entry name" value="HAD-like"/>
    <property type="match status" value="1"/>
</dbReference>
<reference evidence="1" key="1">
    <citation type="submission" date="2019-11" db="EMBL/GenBank/DDBJ databases">
        <authorList>
            <person name="Feng L."/>
        </authorList>
    </citation>
    <scope>NUCLEOTIDE SEQUENCE</scope>
    <source>
        <strain evidence="1">AundefinedLFYP135</strain>
    </source>
</reference>
<dbReference type="InterPro" id="IPR036412">
    <property type="entry name" value="HAD-like_sf"/>
</dbReference>
<dbReference type="Gene3D" id="3.40.50.1000">
    <property type="entry name" value="HAD superfamily/HAD-like"/>
    <property type="match status" value="1"/>
</dbReference>
<dbReference type="InterPro" id="IPR023214">
    <property type="entry name" value="HAD_sf"/>
</dbReference>
<organism evidence="1">
    <name type="scientific">uncultured Anaerotruncus sp</name>
    <dbReference type="NCBI Taxonomy" id="905011"/>
    <lineage>
        <taxon>Bacteria</taxon>
        <taxon>Bacillati</taxon>
        <taxon>Bacillota</taxon>
        <taxon>Clostridia</taxon>
        <taxon>Eubacteriales</taxon>
        <taxon>Oscillospiraceae</taxon>
        <taxon>Anaerotruncus</taxon>
        <taxon>environmental samples</taxon>
    </lineage>
</organism>
<dbReference type="Pfam" id="PF00702">
    <property type="entry name" value="Hydrolase"/>
    <property type="match status" value="1"/>
</dbReference>
<accession>A0A6N2TC22</accession>
<dbReference type="GO" id="GO:0016787">
    <property type="term" value="F:hydrolase activity"/>
    <property type="evidence" value="ECO:0007669"/>
    <property type="project" value="UniProtKB-KW"/>
</dbReference>
<dbReference type="AlphaFoldDB" id="A0A6N2TC22"/>
<evidence type="ECO:0000313" key="1">
    <source>
        <dbReference type="EMBL" id="VYT02349.1"/>
    </source>
</evidence>
<keyword evidence="1" id="KW-0378">Hydrolase</keyword>
<protein>
    <submittedName>
        <fullName evidence="1">Haloacid dehalogenase-like hydrolase</fullName>
    </submittedName>
</protein>